<keyword evidence="2" id="KW-1185">Reference proteome</keyword>
<reference evidence="1 2" key="1">
    <citation type="submission" date="2021-05" db="EMBL/GenBank/DDBJ databases">
        <title>A Polyphasic approach of four new species of the genus Ohtaekwangia: Ohtaekwangia histidinii sp. nov., Ohtaekwangia cretensis sp. nov., Ohtaekwangia indiensis sp. nov., Ohtaekwangia reichenbachii sp. nov. from diverse environment.</title>
        <authorList>
            <person name="Octaviana S."/>
        </authorList>
    </citation>
    <scope>NUCLEOTIDE SEQUENCE [LARGE SCALE GENOMIC DNA]</scope>
    <source>
        <strain evidence="1 2">PWU20</strain>
    </source>
</reference>
<gene>
    <name evidence="1" type="ORF">KK060_08040</name>
</gene>
<proteinExistence type="predicted"/>
<accession>A0ABS5VP55</accession>
<evidence type="ECO:0000313" key="2">
    <source>
        <dbReference type="Proteomes" id="UP000772618"/>
    </source>
</evidence>
<evidence type="ECO:0000313" key="1">
    <source>
        <dbReference type="EMBL" id="MBT1703227.1"/>
    </source>
</evidence>
<dbReference type="Proteomes" id="UP000772618">
    <property type="component" value="Unassembled WGS sequence"/>
</dbReference>
<name>A0ABS5VP55_9BACT</name>
<dbReference type="Gene3D" id="1.20.1420.20">
    <property type="entry name" value="M75 peptidase, HXXE motif"/>
    <property type="match status" value="1"/>
</dbReference>
<protein>
    <submittedName>
        <fullName evidence="1">Uncharacterized protein</fullName>
    </submittedName>
</protein>
<dbReference type="RefSeq" id="WP_254153192.1">
    <property type="nucleotide sequence ID" value="NZ_JAHESD010000012.1"/>
</dbReference>
<dbReference type="EMBL" id="JAHESD010000012">
    <property type="protein sequence ID" value="MBT1703227.1"/>
    <property type="molecule type" value="Genomic_DNA"/>
</dbReference>
<dbReference type="InterPro" id="IPR038352">
    <property type="entry name" value="Imelysin_sf"/>
</dbReference>
<sequence>MNLIKTGLISIVLLITTATLFTRCKQEEKVDNTNAALALFNHDLDTLNYLVDSVFYVQVAGNDDVATLRSTFLTSRDAYKRIEFLVEFYMPETSRFVNGPPLPEIEVEEHEITEPHGFQVIEEILYPEYAESDKEHLLLEIKNLSIFIKKYNDFFGVKQITANHLLHALRMNVFRVIALGLSGFDTPLSKNGIVEAGTSFSTLNRYLNVFYAASKDEVLVNDLKNKIASASTYLIQQKDFDAFDRMYFIKKYANPIFRDMLTFQRSIGIEPLHTVSPFAVMLKTFLMLIIMMQMLMPKTVLFTLHQKKLL</sequence>
<comment type="caution">
    <text evidence="1">The sequence shown here is derived from an EMBL/GenBank/DDBJ whole genome shotgun (WGS) entry which is preliminary data.</text>
</comment>
<organism evidence="1 2">
    <name type="scientific">Chryseosolibacter indicus</name>
    <dbReference type="NCBI Taxonomy" id="2782351"/>
    <lineage>
        <taxon>Bacteria</taxon>
        <taxon>Pseudomonadati</taxon>
        <taxon>Bacteroidota</taxon>
        <taxon>Cytophagia</taxon>
        <taxon>Cytophagales</taxon>
        <taxon>Chryseotaleaceae</taxon>
        <taxon>Chryseosolibacter</taxon>
    </lineage>
</organism>